<dbReference type="FunFam" id="3.40.50.1820:FF:000057">
    <property type="entry name" value="Lipase"/>
    <property type="match status" value="1"/>
</dbReference>
<evidence type="ECO:0000259" key="10">
    <source>
        <dbReference type="Pfam" id="PF00561"/>
    </source>
</evidence>
<dbReference type="GO" id="GO:0016042">
    <property type="term" value="P:lipid catabolic process"/>
    <property type="evidence" value="ECO:0007669"/>
    <property type="project" value="UniProtKB-KW"/>
</dbReference>
<evidence type="ECO:0000313" key="12">
    <source>
        <dbReference type="Proteomes" id="UP001152759"/>
    </source>
</evidence>
<evidence type="ECO:0000256" key="5">
    <source>
        <dbReference type="ARBA" id="ARBA00023098"/>
    </source>
</evidence>
<dbReference type="SUPFAM" id="SSF53474">
    <property type="entry name" value="alpha/beta-Hydrolases"/>
    <property type="match status" value="1"/>
</dbReference>
<dbReference type="Gene3D" id="3.40.50.1820">
    <property type="entry name" value="alpha/beta hydrolase"/>
    <property type="match status" value="1"/>
</dbReference>
<keyword evidence="5" id="KW-0443">Lipid metabolism</keyword>
<dbReference type="EMBL" id="OU963865">
    <property type="protein sequence ID" value="CAH0388209.1"/>
    <property type="molecule type" value="Genomic_DNA"/>
</dbReference>
<keyword evidence="2 9" id="KW-0732">Signal</keyword>
<evidence type="ECO:0000256" key="4">
    <source>
        <dbReference type="ARBA" id="ARBA00022963"/>
    </source>
</evidence>
<dbReference type="PANTHER" id="PTHR11005">
    <property type="entry name" value="LYSOSOMAL ACID LIPASE-RELATED"/>
    <property type="match status" value="1"/>
</dbReference>
<feature type="compositionally biased region" description="Polar residues" evidence="8">
    <location>
        <begin position="453"/>
        <end position="463"/>
    </location>
</feature>
<evidence type="ECO:0000256" key="6">
    <source>
        <dbReference type="ARBA" id="ARBA00023180"/>
    </source>
</evidence>
<evidence type="ECO:0000256" key="7">
    <source>
        <dbReference type="PIRSR" id="PIRSR000862-1"/>
    </source>
</evidence>
<feature type="compositionally biased region" description="Polar residues" evidence="8">
    <location>
        <begin position="425"/>
        <end position="447"/>
    </location>
</feature>
<evidence type="ECO:0000256" key="8">
    <source>
        <dbReference type="SAM" id="MobiDB-lite"/>
    </source>
</evidence>
<evidence type="ECO:0000256" key="3">
    <source>
        <dbReference type="ARBA" id="ARBA00022801"/>
    </source>
</evidence>
<feature type="active site" description="Nucleophile" evidence="7">
    <location>
        <position position="170"/>
    </location>
</feature>
<feature type="domain" description="AB hydrolase-1" evidence="10">
    <location>
        <begin position="77"/>
        <end position="379"/>
    </location>
</feature>
<evidence type="ECO:0000256" key="9">
    <source>
        <dbReference type="SAM" id="SignalP"/>
    </source>
</evidence>
<feature type="chain" id="PRO_5040514584" description="AB hydrolase-1 domain-containing protein" evidence="9">
    <location>
        <begin position="20"/>
        <end position="463"/>
    </location>
</feature>
<keyword evidence="6" id="KW-0325">Glycoprotein</keyword>
<comment type="similarity">
    <text evidence="1">Belongs to the AB hydrolase superfamily. Lipase family.</text>
</comment>
<evidence type="ECO:0000313" key="11">
    <source>
        <dbReference type="EMBL" id="CAH0388209.1"/>
    </source>
</evidence>
<reference evidence="11" key="1">
    <citation type="submission" date="2021-12" db="EMBL/GenBank/DDBJ databases">
        <authorList>
            <person name="King R."/>
        </authorList>
    </citation>
    <scope>NUCLEOTIDE SEQUENCE</scope>
</reference>
<feature type="region of interest" description="Disordered" evidence="8">
    <location>
        <begin position="425"/>
        <end position="463"/>
    </location>
</feature>
<accession>A0A9P0ADE2</accession>
<organism evidence="11 12">
    <name type="scientific">Bemisia tabaci</name>
    <name type="common">Sweetpotato whitefly</name>
    <name type="synonym">Aleurodes tabaci</name>
    <dbReference type="NCBI Taxonomy" id="7038"/>
    <lineage>
        <taxon>Eukaryota</taxon>
        <taxon>Metazoa</taxon>
        <taxon>Ecdysozoa</taxon>
        <taxon>Arthropoda</taxon>
        <taxon>Hexapoda</taxon>
        <taxon>Insecta</taxon>
        <taxon>Pterygota</taxon>
        <taxon>Neoptera</taxon>
        <taxon>Paraneoptera</taxon>
        <taxon>Hemiptera</taxon>
        <taxon>Sternorrhyncha</taxon>
        <taxon>Aleyrodoidea</taxon>
        <taxon>Aleyrodidae</taxon>
        <taxon>Aleyrodinae</taxon>
        <taxon>Bemisia</taxon>
    </lineage>
</organism>
<proteinExistence type="inferred from homology"/>
<name>A0A9P0ADE2_BEMTA</name>
<evidence type="ECO:0000256" key="1">
    <source>
        <dbReference type="ARBA" id="ARBA00010701"/>
    </source>
</evidence>
<protein>
    <recommendedName>
        <fullName evidence="10">AB hydrolase-1 domain-containing protein</fullName>
    </recommendedName>
</protein>
<feature type="active site" description="Charge relay system" evidence="7">
    <location>
        <position position="344"/>
    </location>
</feature>
<dbReference type="Proteomes" id="UP001152759">
    <property type="component" value="Chromosome 4"/>
</dbReference>
<dbReference type="InterPro" id="IPR029058">
    <property type="entry name" value="AB_hydrolase_fold"/>
</dbReference>
<dbReference type="InterPro" id="IPR000073">
    <property type="entry name" value="AB_hydrolase_1"/>
</dbReference>
<keyword evidence="4" id="KW-0442">Lipid degradation</keyword>
<sequence>MKSGATISILIAAAAVVYVSMPSRREPECVMDHTLDMTIEENIQFHRYPHEKHKVLTEDGFYLNLIRLPRNDSDRLPVLIVHGFMSSSRAWVAMGPNASLGYKLYDAGYDVWLADLRGNEYSLEHNTLKKTDPKFWEFSIHEMGLYDQPALVDFIVNETGAPKLIHIGYSMGSGSFFVMNALHPEFTHAKVQAHIAMAPGVFFKHSTSIYWKVHWLFIMVNKRVGDFGSEGAYGHGMMQSALQGFCTHNAVTKLIGKLITSGITGPSDSFNNETIYMSVVKNGLIGSSVRTAEHFLQMHLSGKFRQFDHGSAENNMQHYGQATPPLYDLSRTTVPVHLFHGSTDAVCSPKDVETLTSLLQNLKSKTLINESTFNHADFFIGNKAVMSLNPKLEEILESVSGNGRTSEVTKDENTISCEGTNVNLVEKSPSTNVSGNDSTDDASSMKTIDNCKSIRQNKNNSDL</sequence>
<feature type="active site" description="Charge relay system" evidence="7">
    <location>
        <position position="375"/>
    </location>
</feature>
<dbReference type="AlphaFoldDB" id="A0A9P0ADE2"/>
<dbReference type="Pfam" id="PF00561">
    <property type="entry name" value="Abhydrolase_1"/>
    <property type="match status" value="1"/>
</dbReference>
<dbReference type="GO" id="GO:0016788">
    <property type="term" value="F:hydrolase activity, acting on ester bonds"/>
    <property type="evidence" value="ECO:0007669"/>
    <property type="project" value="InterPro"/>
</dbReference>
<dbReference type="InterPro" id="IPR025483">
    <property type="entry name" value="Lipase_euk"/>
</dbReference>
<keyword evidence="3" id="KW-0378">Hydrolase</keyword>
<evidence type="ECO:0000256" key="2">
    <source>
        <dbReference type="ARBA" id="ARBA00022729"/>
    </source>
</evidence>
<dbReference type="PIRSF" id="PIRSF000862">
    <property type="entry name" value="Steryl_ester_lip"/>
    <property type="match status" value="1"/>
</dbReference>
<keyword evidence="12" id="KW-1185">Reference proteome</keyword>
<feature type="signal peptide" evidence="9">
    <location>
        <begin position="1"/>
        <end position="19"/>
    </location>
</feature>
<gene>
    <name evidence="11" type="ORF">BEMITA_LOCUS7138</name>
</gene>